<dbReference type="Pfam" id="PF08244">
    <property type="entry name" value="Glyco_hydro_32C"/>
    <property type="match status" value="1"/>
</dbReference>
<keyword evidence="2 4" id="KW-0378">Hydrolase</keyword>
<dbReference type="CDD" id="cd18622">
    <property type="entry name" value="GH32_Inu-like"/>
    <property type="match status" value="1"/>
</dbReference>
<dbReference type="PANTHER" id="PTHR42800:SF1">
    <property type="entry name" value="EXOINULINASE INUD (AFU_ORTHOLOGUE AFUA_5G00480)"/>
    <property type="match status" value="1"/>
</dbReference>
<feature type="domain" description="Ricin B lectin" evidence="5">
    <location>
        <begin position="646"/>
        <end position="769"/>
    </location>
</feature>
<evidence type="ECO:0000256" key="3">
    <source>
        <dbReference type="ARBA" id="ARBA00023295"/>
    </source>
</evidence>
<dbReference type="InterPro" id="IPR013148">
    <property type="entry name" value="Glyco_hydro_32_N"/>
</dbReference>
<dbReference type="Pfam" id="PF00251">
    <property type="entry name" value="Glyco_hydro_32N"/>
    <property type="match status" value="1"/>
</dbReference>
<evidence type="ECO:0000256" key="4">
    <source>
        <dbReference type="RuleBase" id="RU362110"/>
    </source>
</evidence>
<keyword evidence="3 4" id="KW-0326">Glycosidase</keyword>
<dbReference type="AlphaFoldDB" id="A0A3E0VYU3"/>
<protein>
    <recommendedName>
        <fullName evidence="5">Ricin B lectin domain-containing protein</fullName>
    </recommendedName>
</protein>
<dbReference type="InterPro" id="IPR013189">
    <property type="entry name" value="Glyco_hydro_32_C"/>
</dbReference>
<dbReference type="InterPro" id="IPR000772">
    <property type="entry name" value="Ricin_B_lectin"/>
</dbReference>
<dbReference type="SUPFAM" id="SSF75005">
    <property type="entry name" value="Arabinanase/levansucrase/invertase"/>
    <property type="match status" value="1"/>
</dbReference>
<dbReference type="Gene3D" id="2.80.10.50">
    <property type="match status" value="2"/>
</dbReference>
<reference evidence="6 7" key="1">
    <citation type="submission" date="2017-04" db="EMBL/GenBank/DDBJ databases">
        <title>Comparative genome analysis of Subtercola boreus.</title>
        <authorList>
            <person name="Cho Y.-J."/>
            <person name="Cho A."/>
            <person name="Kim O.-S."/>
            <person name="Lee J.-I."/>
        </authorList>
    </citation>
    <scope>NUCLEOTIDE SEQUENCE [LARGE SCALE GENOMIC DNA]</scope>
    <source>
        <strain evidence="6 7">P27479</strain>
    </source>
</reference>
<dbReference type="GO" id="GO:0005737">
    <property type="term" value="C:cytoplasm"/>
    <property type="evidence" value="ECO:0007669"/>
    <property type="project" value="TreeGrafter"/>
</dbReference>
<dbReference type="GO" id="GO:0005987">
    <property type="term" value="P:sucrose catabolic process"/>
    <property type="evidence" value="ECO:0007669"/>
    <property type="project" value="TreeGrafter"/>
</dbReference>
<dbReference type="SMART" id="SM00640">
    <property type="entry name" value="Glyco_32"/>
    <property type="match status" value="1"/>
</dbReference>
<evidence type="ECO:0000259" key="5">
    <source>
        <dbReference type="SMART" id="SM00458"/>
    </source>
</evidence>
<dbReference type="Pfam" id="PF00652">
    <property type="entry name" value="Ricin_B_lectin"/>
    <property type="match status" value="2"/>
</dbReference>
<accession>A0A3E0VYU3</accession>
<dbReference type="SUPFAM" id="SSF49899">
    <property type="entry name" value="Concanavalin A-like lectins/glucanases"/>
    <property type="match status" value="1"/>
</dbReference>
<name>A0A3E0VYU3_9MICO</name>
<dbReference type="SMART" id="SM00458">
    <property type="entry name" value="RICIN"/>
    <property type="match status" value="2"/>
</dbReference>
<dbReference type="PROSITE" id="PS50231">
    <property type="entry name" value="RICIN_B_LECTIN"/>
    <property type="match status" value="2"/>
</dbReference>
<comment type="caution">
    <text evidence="6">The sequence shown here is derived from an EMBL/GenBank/DDBJ whole genome shotgun (WGS) entry which is preliminary data.</text>
</comment>
<dbReference type="OrthoDB" id="9776657at2"/>
<dbReference type="InterPro" id="IPR035992">
    <property type="entry name" value="Ricin_B-like_lectins"/>
</dbReference>
<evidence type="ECO:0000313" key="6">
    <source>
        <dbReference type="EMBL" id="RFA15066.1"/>
    </source>
</evidence>
<sequence length="770" mass="83032">MTMRRTIQPRHYRRAVALLACLAMLLTLVVTLGGGAQRASAGANIDYPEYPYAATDYTEPLRGQFHFSSQNGWMNDVNGPVYYRGTYHLFYQNNPHDLTHGTIHWGHATSTDLVHWTQQPVALEPGVHPATDLASGSAWVDVNNVTGLKNGSDDPILLFTNTNGVSIAYSTDGAKTFQMYNGGQRVITTTSTSRDPKVQWDPAHNRWVLTEYDESNGHGATFYTSTNLLSWTPVGRYAGSWLYECPDLYQLPVDGNTGNQKWVLQDASGRYVIGSLDANSVFVSDWATPQTMDKAQTGYSSPSTWYAAQTFNQMPNNRIVQMAWQPGNQGVTWNGNASFPVDIALKTFSEGIRITRNPVAEISTIHSSSQTWGASTITANGANDPFAGISADTYEIQAEFDLTGTTATDFGFQLHKRADGSSDHTVAYSVGAQTLYGQSMPPTSNNHIKVRMLVDRGQLEVYGNDGKMVVSDNVNFNSAPTSQGIHLYSNGGTVNLVSLAFYRIGSTWTPAPEGRAPSNEIVSTTQQSKCVDRDTATNKVQIYDCQAHPNQAWLLNSDGTITTGGTCLQLPPGQTANGTLLQTATCAGSSNQKWSRGNFGSLINQASGRCLDLPSSNFTNSTQLQAYDCVGSANQSWVGPTSASAGSTGRITWNNTSKCVDLDVASGRIQLWDCNGHANQSFTLNANGTLTTGSTCVETPAGQTANHTLVDAATCTGSTTQIWSKGNSNTIINQATGRCLDLDSGITTNGRQLQIYDCVGGADQNWNGPA</sequence>
<dbReference type="Proteomes" id="UP000256541">
    <property type="component" value="Unassembled WGS sequence"/>
</dbReference>
<evidence type="ECO:0000313" key="7">
    <source>
        <dbReference type="Proteomes" id="UP000256541"/>
    </source>
</evidence>
<feature type="domain" description="Ricin B lectin" evidence="5">
    <location>
        <begin position="519"/>
        <end position="640"/>
    </location>
</feature>
<dbReference type="Gene3D" id="2.60.120.560">
    <property type="entry name" value="Exo-inulinase, domain 1"/>
    <property type="match status" value="1"/>
</dbReference>
<evidence type="ECO:0000256" key="1">
    <source>
        <dbReference type="ARBA" id="ARBA00009902"/>
    </source>
</evidence>
<dbReference type="GO" id="GO:0004575">
    <property type="term" value="F:sucrose alpha-glucosidase activity"/>
    <property type="evidence" value="ECO:0007669"/>
    <property type="project" value="TreeGrafter"/>
</dbReference>
<dbReference type="Gene3D" id="2.115.10.20">
    <property type="entry name" value="Glycosyl hydrolase domain, family 43"/>
    <property type="match status" value="1"/>
</dbReference>
<dbReference type="PANTHER" id="PTHR42800">
    <property type="entry name" value="EXOINULINASE INUD (AFU_ORTHOLOGUE AFUA_5G00480)"/>
    <property type="match status" value="1"/>
</dbReference>
<dbReference type="SUPFAM" id="SSF50370">
    <property type="entry name" value="Ricin B-like lectins"/>
    <property type="match status" value="2"/>
</dbReference>
<evidence type="ECO:0000256" key="2">
    <source>
        <dbReference type="ARBA" id="ARBA00022801"/>
    </source>
</evidence>
<dbReference type="InterPro" id="IPR013320">
    <property type="entry name" value="ConA-like_dom_sf"/>
</dbReference>
<comment type="similarity">
    <text evidence="1 4">Belongs to the glycosyl hydrolase 32 family.</text>
</comment>
<gene>
    <name evidence="6" type="ORF">B7R22_06945</name>
</gene>
<organism evidence="6 7">
    <name type="scientific">Subtercola boreus</name>
    <dbReference type="NCBI Taxonomy" id="120213"/>
    <lineage>
        <taxon>Bacteria</taxon>
        <taxon>Bacillati</taxon>
        <taxon>Actinomycetota</taxon>
        <taxon>Actinomycetes</taxon>
        <taxon>Micrococcales</taxon>
        <taxon>Microbacteriaceae</taxon>
        <taxon>Subtercola</taxon>
    </lineage>
</organism>
<dbReference type="InterPro" id="IPR023296">
    <property type="entry name" value="Glyco_hydro_beta-prop_sf"/>
</dbReference>
<dbReference type="EMBL" id="NBXB01000021">
    <property type="protein sequence ID" value="RFA15066.1"/>
    <property type="molecule type" value="Genomic_DNA"/>
</dbReference>
<dbReference type="InterPro" id="IPR001362">
    <property type="entry name" value="Glyco_hydro_32"/>
</dbReference>
<proteinExistence type="inferred from homology"/>